<dbReference type="SUPFAM" id="SSF102114">
    <property type="entry name" value="Radical SAM enzymes"/>
    <property type="match status" value="1"/>
</dbReference>
<reference evidence="1" key="1">
    <citation type="journal article" date="2014" name="Front. Microbiol.">
        <title>High frequency of phylogenetically diverse reductive dehalogenase-homologous genes in deep subseafloor sedimentary metagenomes.</title>
        <authorList>
            <person name="Kawai M."/>
            <person name="Futagami T."/>
            <person name="Toyoda A."/>
            <person name="Takaki Y."/>
            <person name="Nishi S."/>
            <person name="Hori S."/>
            <person name="Arai W."/>
            <person name="Tsubouchi T."/>
            <person name="Morono Y."/>
            <person name="Uchiyama I."/>
            <person name="Ito T."/>
            <person name="Fujiyama A."/>
            <person name="Inagaki F."/>
            <person name="Takami H."/>
        </authorList>
    </citation>
    <scope>NUCLEOTIDE SEQUENCE</scope>
    <source>
        <strain evidence="1">Expedition CK06-06</strain>
    </source>
</reference>
<dbReference type="PANTHER" id="PTHR43273">
    <property type="entry name" value="ANAEROBIC SULFATASE-MATURATING ENZYME HOMOLOG ASLB-RELATED"/>
    <property type="match status" value="1"/>
</dbReference>
<gene>
    <name evidence="1" type="ORF">S03H2_16765</name>
</gene>
<feature type="non-terminal residue" evidence="1">
    <location>
        <position position="95"/>
    </location>
</feature>
<dbReference type="EMBL" id="BARU01008588">
    <property type="protein sequence ID" value="GAH43108.1"/>
    <property type="molecule type" value="Genomic_DNA"/>
</dbReference>
<accession>X1HCR5</accession>
<protein>
    <recommendedName>
        <fullName evidence="2">Radical SAM core domain-containing protein</fullName>
    </recommendedName>
</protein>
<comment type="caution">
    <text evidence="1">The sequence shown here is derived from an EMBL/GenBank/DDBJ whole genome shotgun (WGS) entry which is preliminary data.</text>
</comment>
<dbReference type="InterPro" id="IPR058240">
    <property type="entry name" value="rSAM_sf"/>
</dbReference>
<dbReference type="InterPro" id="IPR013785">
    <property type="entry name" value="Aldolase_TIM"/>
</dbReference>
<name>X1HCR5_9ZZZZ</name>
<evidence type="ECO:0008006" key="2">
    <source>
        <dbReference type="Google" id="ProtNLM"/>
    </source>
</evidence>
<proteinExistence type="predicted"/>
<evidence type="ECO:0000313" key="1">
    <source>
        <dbReference type="EMBL" id="GAH43108.1"/>
    </source>
</evidence>
<dbReference type="AlphaFoldDB" id="X1HCR5"/>
<dbReference type="InterPro" id="IPR023867">
    <property type="entry name" value="Sulphatase_maturase_rSAM"/>
</dbReference>
<dbReference type="Gene3D" id="3.20.20.70">
    <property type="entry name" value="Aldolase class I"/>
    <property type="match status" value="1"/>
</dbReference>
<dbReference type="GO" id="GO:0016491">
    <property type="term" value="F:oxidoreductase activity"/>
    <property type="evidence" value="ECO:0007669"/>
    <property type="project" value="InterPro"/>
</dbReference>
<organism evidence="1">
    <name type="scientific">marine sediment metagenome</name>
    <dbReference type="NCBI Taxonomy" id="412755"/>
    <lineage>
        <taxon>unclassified sequences</taxon>
        <taxon>metagenomes</taxon>
        <taxon>ecological metagenomes</taxon>
    </lineage>
</organism>
<dbReference type="PANTHER" id="PTHR43273:SF3">
    <property type="entry name" value="ANAEROBIC SULFATASE-MATURATING ENZYME HOMOLOG ASLB-RELATED"/>
    <property type="match status" value="1"/>
</dbReference>
<sequence length="95" mass="10708">MSDRVLDAMVRSFMNTCQSQYAFGWQGGEPTLMGLDFFKRVIDLQQKYGKAGMTVANGLQTNGILINDEFARHLARYNFLVGVSLDGPAEIHDRY</sequence>